<name>A0A2T4Z238_9BACL</name>
<sequence>MTTFGDVNGQERVIRILKKAIALNRITHAYCFAGPRGVGKERTALALAQALNCEVQGEKPCGTCRTCRQIQHGNHPDVRGVDPEGASIKIGQMRHLQQQFSFRSTAEVTRVVIIRQAEKMTLEAANSLLKFLEEPTARMVAILLTEQPHAILQTILSRCQLLRFAPLSPDTITAQLMKEEADPRLAPVVSHLVSGVNEARELLQLDKFALLCEQVIKWGEEIASGRSNALVSVQTRLLAEKEWGARLEVVLDLLLWWLRDVMNHRLNREKQAVFASWSESCRRQASMWTMSDLVRGMEIVVQARNELAGNVQPQAVLERMVLAMQGGAHHVGSRWSPLSRSG</sequence>
<dbReference type="GO" id="GO:0006261">
    <property type="term" value="P:DNA-templated DNA replication"/>
    <property type="evidence" value="ECO:0007669"/>
    <property type="project" value="TreeGrafter"/>
</dbReference>
<dbReference type="RefSeq" id="WP_170105668.1">
    <property type="nucleotide sequence ID" value="NZ_PZZP01000003.1"/>
</dbReference>
<dbReference type="InterPro" id="IPR050238">
    <property type="entry name" value="DNA_Rep/Repair_Clamp_Loader"/>
</dbReference>
<organism evidence="1 2">
    <name type="scientific">Desmospora activa DSM 45169</name>
    <dbReference type="NCBI Taxonomy" id="1121389"/>
    <lineage>
        <taxon>Bacteria</taxon>
        <taxon>Bacillati</taxon>
        <taxon>Bacillota</taxon>
        <taxon>Bacilli</taxon>
        <taxon>Bacillales</taxon>
        <taxon>Thermoactinomycetaceae</taxon>
        <taxon>Desmospora</taxon>
    </lineage>
</organism>
<comment type="caution">
    <text evidence="1">The sequence shown here is derived from an EMBL/GenBank/DDBJ whole genome shotgun (WGS) entry which is preliminary data.</text>
</comment>
<dbReference type="AlphaFoldDB" id="A0A2T4Z238"/>
<dbReference type="NCBIfam" id="TIGR00678">
    <property type="entry name" value="holB"/>
    <property type="match status" value="1"/>
</dbReference>
<dbReference type="SUPFAM" id="SSF52540">
    <property type="entry name" value="P-loop containing nucleoside triphosphate hydrolases"/>
    <property type="match status" value="1"/>
</dbReference>
<accession>A0A2T4Z238</accession>
<dbReference type="PANTHER" id="PTHR11669:SF8">
    <property type="entry name" value="DNA POLYMERASE III SUBUNIT DELTA"/>
    <property type="match status" value="1"/>
</dbReference>
<dbReference type="EMBL" id="PZZP01000003">
    <property type="protein sequence ID" value="PTM54847.1"/>
    <property type="molecule type" value="Genomic_DNA"/>
</dbReference>
<gene>
    <name evidence="1" type="ORF">C8J48_3501</name>
</gene>
<dbReference type="GO" id="GO:0008408">
    <property type="term" value="F:3'-5' exonuclease activity"/>
    <property type="evidence" value="ECO:0007669"/>
    <property type="project" value="InterPro"/>
</dbReference>
<dbReference type="GO" id="GO:0003887">
    <property type="term" value="F:DNA-directed DNA polymerase activity"/>
    <property type="evidence" value="ECO:0007669"/>
    <property type="project" value="InterPro"/>
</dbReference>
<proteinExistence type="predicted"/>
<protein>
    <submittedName>
        <fullName evidence="1">DNA polymerase III delta prime subunit</fullName>
    </submittedName>
</protein>
<keyword evidence="2" id="KW-1185">Reference proteome</keyword>
<dbReference type="InterPro" id="IPR004622">
    <property type="entry name" value="DNA_pol_HolB"/>
</dbReference>
<dbReference type="Proteomes" id="UP000241639">
    <property type="component" value="Unassembled WGS sequence"/>
</dbReference>
<dbReference type="InterPro" id="IPR027417">
    <property type="entry name" value="P-loop_NTPase"/>
</dbReference>
<dbReference type="Pfam" id="PF13177">
    <property type="entry name" value="DNA_pol3_delta2"/>
    <property type="match status" value="1"/>
</dbReference>
<reference evidence="1 2" key="1">
    <citation type="submission" date="2018-04" db="EMBL/GenBank/DDBJ databases">
        <title>Genomic Encyclopedia of Archaeal and Bacterial Type Strains, Phase II (KMG-II): from individual species to whole genera.</title>
        <authorList>
            <person name="Goeker M."/>
        </authorList>
    </citation>
    <scope>NUCLEOTIDE SEQUENCE [LARGE SCALE GENOMIC DNA]</scope>
    <source>
        <strain evidence="1 2">DSM 45169</strain>
    </source>
</reference>
<dbReference type="PANTHER" id="PTHR11669">
    <property type="entry name" value="REPLICATION FACTOR C / DNA POLYMERASE III GAMMA-TAU SUBUNIT"/>
    <property type="match status" value="1"/>
</dbReference>
<dbReference type="Gene3D" id="3.40.50.300">
    <property type="entry name" value="P-loop containing nucleotide triphosphate hydrolases"/>
    <property type="match status" value="1"/>
</dbReference>
<evidence type="ECO:0000313" key="2">
    <source>
        <dbReference type="Proteomes" id="UP000241639"/>
    </source>
</evidence>
<evidence type="ECO:0000313" key="1">
    <source>
        <dbReference type="EMBL" id="PTM54847.1"/>
    </source>
</evidence>
<dbReference type="FunFam" id="3.40.50.300:FF:001255">
    <property type="entry name" value="DNA polymerase III subunit delta"/>
    <property type="match status" value="1"/>
</dbReference>